<protein>
    <submittedName>
        <fullName evidence="2">DUF4910 domain-containing protein</fullName>
    </submittedName>
</protein>
<name>A0A7V5HN02_UNCW3</name>
<sequence>MYPKIIELHRKIDEVFSPFRAIDYMEEIIRFHRIQSTSGLKNATEYVAELLNSLDVSAWPFAIPMNEGMEFEGFPGFQSWEIKEAKLWMVQPERRKLADFDDSVFHIFQRSGRAEGEFELFVAERDMDIDYYLKLDNMSNKFILTDKPQFVKDILEVAGIVSEHTREGLEDALLYHSFWWDGTETKKIPGFVIYKKDANYIRKLHKERKRIIVKARVSSEFGPGYHYITEAEIKGKREGEILLIAHLCHPKGEANDNVSGVVSLIEALRSIKHLINKGELDPPLQTIRALFVPEIYGTVAYLSQRSNIRSTIVGGLNLDMVGQDLDKSGGSFLVEKEPWAAPGFTSSLVSYLKDFVIPHYKGTTPVIQYPSIRYSSTPFSGGSDHIILNDPYVGIPTSMIIQWPDKFYHSSKDKVENIDPEALKRAGITAALYAYILATAREKDVNNIGELALLEGKRSLLEEKKNHLINTGTIKLERLKLVYNYYLKAIQSIRKIVNIDASHLLERWTSFYRNEISDQIGNTIKKRRRSSVVYIRNFKSPVTWWVRKNTLSKEERRDALRFHFGLKNTEKFNEIEFIYLVDGRRTIEDIKNFLEVVENHEIKQEIFNKYVKLTEKTGIIKRKGE</sequence>
<dbReference type="Gene3D" id="3.40.630.10">
    <property type="entry name" value="Zn peptidases"/>
    <property type="match status" value="1"/>
</dbReference>
<proteinExistence type="predicted"/>
<accession>A0A7V5HN02</accession>
<dbReference type="EMBL" id="DRTX01000140">
    <property type="protein sequence ID" value="HHF53252.1"/>
    <property type="molecule type" value="Genomic_DNA"/>
</dbReference>
<feature type="domain" description="DUF4910" evidence="1">
    <location>
        <begin position="221"/>
        <end position="325"/>
    </location>
</feature>
<dbReference type="Proteomes" id="UP000886050">
    <property type="component" value="Unassembled WGS sequence"/>
</dbReference>
<reference evidence="2" key="1">
    <citation type="journal article" date="2020" name="mSystems">
        <title>Genome- and Community-Level Interaction Insights into Carbon Utilization and Element Cycling Functions of Hydrothermarchaeota in Hydrothermal Sediment.</title>
        <authorList>
            <person name="Zhou Z."/>
            <person name="Liu Y."/>
            <person name="Xu W."/>
            <person name="Pan J."/>
            <person name="Luo Z.H."/>
            <person name="Li M."/>
        </authorList>
    </citation>
    <scope>NUCLEOTIDE SEQUENCE [LARGE SCALE GENOMIC DNA]</scope>
    <source>
        <strain evidence="2">HyVt-96</strain>
    </source>
</reference>
<evidence type="ECO:0000313" key="2">
    <source>
        <dbReference type="EMBL" id="HHF53252.1"/>
    </source>
</evidence>
<dbReference type="SUPFAM" id="SSF53187">
    <property type="entry name" value="Zn-dependent exopeptidases"/>
    <property type="match status" value="1"/>
</dbReference>
<gene>
    <name evidence="2" type="ORF">ENL43_02670</name>
</gene>
<organism evidence="2">
    <name type="scientific">candidate division WOR-3 bacterium</name>
    <dbReference type="NCBI Taxonomy" id="2052148"/>
    <lineage>
        <taxon>Bacteria</taxon>
        <taxon>Bacteria division WOR-3</taxon>
    </lineage>
</organism>
<dbReference type="InterPro" id="IPR032589">
    <property type="entry name" value="DUF4910"/>
</dbReference>
<comment type="caution">
    <text evidence="2">The sequence shown here is derived from an EMBL/GenBank/DDBJ whole genome shotgun (WGS) entry which is preliminary data.</text>
</comment>
<dbReference type="Pfam" id="PF16254">
    <property type="entry name" value="DUF4910"/>
    <property type="match status" value="1"/>
</dbReference>
<dbReference type="AlphaFoldDB" id="A0A7V5HN02"/>
<evidence type="ECO:0000259" key="1">
    <source>
        <dbReference type="Pfam" id="PF16254"/>
    </source>
</evidence>